<dbReference type="Proteomes" id="UP001196413">
    <property type="component" value="Unassembled WGS sequence"/>
</dbReference>
<organism evidence="2 3">
    <name type="scientific">Parelaphostrongylus tenuis</name>
    <name type="common">Meningeal worm</name>
    <dbReference type="NCBI Taxonomy" id="148309"/>
    <lineage>
        <taxon>Eukaryota</taxon>
        <taxon>Metazoa</taxon>
        <taxon>Ecdysozoa</taxon>
        <taxon>Nematoda</taxon>
        <taxon>Chromadorea</taxon>
        <taxon>Rhabditida</taxon>
        <taxon>Rhabditina</taxon>
        <taxon>Rhabditomorpha</taxon>
        <taxon>Strongyloidea</taxon>
        <taxon>Metastrongylidae</taxon>
        <taxon>Parelaphostrongylus</taxon>
    </lineage>
</organism>
<proteinExistence type="predicted"/>
<reference evidence="2" key="1">
    <citation type="submission" date="2021-06" db="EMBL/GenBank/DDBJ databases">
        <title>Parelaphostrongylus tenuis whole genome reference sequence.</title>
        <authorList>
            <person name="Garwood T.J."/>
            <person name="Larsen P.A."/>
            <person name="Fountain-Jones N.M."/>
            <person name="Garbe J.R."/>
            <person name="Macchietto M.G."/>
            <person name="Kania S.A."/>
            <person name="Gerhold R.W."/>
            <person name="Richards J.E."/>
            <person name="Wolf T.M."/>
        </authorList>
    </citation>
    <scope>NUCLEOTIDE SEQUENCE</scope>
    <source>
        <strain evidence="2">MNPRO001-30</strain>
        <tissue evidence="2">Meninges</tissue>
    </source>
</reference>
<gene>
    <name evidence="2" type="ORF">KIN20_013456</name>
</gene>
<accession>A0AAD5QL22</accession>
<dbReference type="EMBL" id="JAHQIW010002638">
    <property type="protein sequence ID" value="KAJ1355888.1"/>
    <property type="molecule type" value="Genomic_DNA"/>
</dbReference>
<evidence type="ECO:0000313" key="3">
    <source>
        <dbReference type="Proteomes" id="UP001196413"/>
    </source>
</evidence>
<feature type="region of interest" description="Disordered" evidence="1">
    <location>
        <begin position="116"/>
        <end position="142"/>
    </location>
</feature>
<dbReference type="AlphaFoldDB" id="A0AAD5QL22"/>
<sequence>MGTQHKVKKCNGVEQRLPAHLFERIKVLVEVNVYDTPSVPSNIQTKQVSENYVAILPDLQHPGVLNGVFDFEYLTQTGTSIPFSHFRSAVSICAEDDERKESLDVARKIAISDAYKDRTATNTRPKRSEKPRNGNDRTPHLDNKAFYKFRPASLVAIPRTMACTLGAAE</sequence>
<feature type="compositionally biased region" description="Basic and acidic residues" evidence="1">
    <location>
        <begin position="126"/>
        <end position="142"/>
    </location>
</feature>
<evidence type="ECO:0000313" key="2">
    <source>
        <dbReference type="EMBL" id="KAJ1355888.1"/>
    </source>
</evidence>
<comment type="caution">
    <text evidence="2">The sequence shown here is derived from an EMBL/GenBank/DDBJ whole genome shotgun (WGS) entry which is preliminary data.</text>
</comment>
<evidence type="ECO:0000256" key="1">
    <source>
        <dbReference type="SAM" id="MobiDB-lite"/>
    </source>
</evidence>
<name>A0AAD5QL22_PARTN</name>
<keyword evidence="3" id="KW-1185">Reference proteome</keyword>
<protein>
    <submittedName>
        <fullName evidence="2">Uncharacterized protein</fullName>
    </submittedName>
</protein>